<proteinExistence type="predicted"/>
<evidence type="ECO:0000313" key="1">
    <source>
        <dbReference type="EMBL" id="GAI61463.1"/>
    </source>
</evidence>
<gene>
    <name evidence="1" type="ORF">S12H4_04968</name>
</gene>
<dbReference type="AlphaFoldDB" id="X1PZV2"/>
<organism evidence="1">
    <name type="scientific">marine sediment metagenome</name>
    <dbReference type="NCBI Taxonomy" id="412755"/>
    <lineage>
        <taxon>unclassified sequences</taxon>
        <taxon>metagenomes</taxon>
        <taxon>ecological metagenomes</taxon>
    </lineage>
</organism>
<reference evidence="1" key="1">
    <citation type="journal article" date="2014" name="Front. Microbiol.">
        <title>High frequency of phylogenetically diverse reductive dehalogenase-homologous genes in deep subseafloor sedimentary metagenomes.</title>
        <authorList>
            <person name="Kawai M."/>
            <person name="Futagami T."/>
            <person name="Toyoda A."/>
            <person name="Takaki Y."/>
            <person name="Nishi S."/>
            <person name="Hori S."/>
            <person name="Arai W."/>
            <person name="Tsubouchi T."/>
            <person name="Morono Y."/>
            <person name="Uchiyama I."/>
            <person name="Ito T."/>
            <person name="Fujiyama A."/>
            <person name="Inagaki F."/>
            <person name="Takami H."/>
        </authorList>
    </citation>
    <scope>NUCLEOTIDE SEQUENCE</scope>
    <source>
        <strain evidence="1">Expedition CK06-06</strain>
    </source>
</reference>
<name>X1PZV2_9ZZZZ</name>
<accession>X1PZV2</accession>
<protein>
    <submittedName>
        <fullName evidence="1">Uncharacterized protein</fullName>
    </submittedName>
</protein>
<comment type="caution">
    <text evidence="1">The sequence shown here is derived from an EMBL/GenBank/DDBJ whole genome shotgun (WGS) entry which is preliminary data.</text>
</comment>
<sequence>MSEQIDTETKSYSRLMDEVLNHVIYHAEDFRTQRLSGAMPKESSYLVTGDNQNFINLLPLKDNRYLALFYDIADIPDKPMNDKLLVKHSDAWILYYDSQHARWSSEAWNKQIGNKKFI</sequence>
<feature type="non-terminal residue" evidence="1">
    <location>
        <position position="118"/>
    </location>
</feature>
<dbReference type="EMBL" id="BARW01001593">
    <property type="protein sequence ID" value="GAI61463.1"/>
    <property type="molecule type" value="Genomic_DNA"/>
</dbReference>